<dbReference type="Pfam" id="PF02786">
    <property type="entry name" value="CPSase_L_D2"/>
    <property type="match status" value="1"/>
</dbReference>
<dbReference type="UniPathway" id="UPA00655">
    <property type="reaction ID" value="UER00711"/>
</dbReference>
<dbReference type="InterPro" id="IPR011761">
    <property type="entry name" value="ATP-grasp"/>
</dbReference>
<evidence type="ECO:0000256" key="4">
    <source>
        <dbReference type="ARBA" id="ARBA00013263"/>
    </source>
</evidence>
<dbReference type="GO" id="GO:0046872">
    <property type="term" value="F:metal ion binding"/>
    <property type="evidence" value="ECO:0007669"/>
    <property type="project" value="UniProtKB-KW"/>
</dbReference>
<sequence>MFRKILIANRGEIALRIQRACREMGIPTVAVHSTADAEAMHVRLADESVCIGPPAAKESYLNVASILSAASITGADAIHPGYGFLSENGDFAEMVEAHGLAFIGPTAAHIRMMGDKIAAKTAMAGLGVPLVPGSDGEVATLEDAREVASRIGYPLLVKAAAGGGGRGMKVAEGPAGLEDAYTLARAEARAAFGNDAVYIERYLDRPRHIELQVLADMHGAVVHFGERDCSLQRRHQKVLEEAGSPALTPAARDRLGATVTAALRKLGYRNAGTLEFLYQDGHFAFIEMNTRLQVEHPVTEMVCGIDLVREQIRIAAGARLGYGQEDIRFNGHAIEARINAEDPETFMPTPGRVQAFHAPGGLGVRIDSAMYAGYRVPPYYDSLIGKLIVHAPTRLEAIARLRRALAEFAVVGIKTTIPLHQRILEDPAFIAGDYTIHWLERFVSGGTH</sequence>
<dbReference type="InterPro" id="IPR051602">
    <property type="entry name" value="ACC_Biotin_Carboxylase"/>
</dbReference>
<keyword evidence="8 14" id="KW-0547">Nucleotide-binding</keyword>
<dbReference type="PROSITE" id="PS50975">
    <property type="entry name" value="ATP_GRASP"/>
    <property type="match status" value="1"/>
</dbReference>
<keyword evidence="15" id="KW-0275">Fatty acid biosynthesis</keyword>
<feature type="domain" description="Biotin carboxylation" evidence="17">
    <location>
        <begin position="1"/>
        <end position="444"/>
    </location>
</feature>
<keyword evidence="6 15" id="KW-0436">Ligase</keyword>
<evidence type="ECO:0000256" key="5">
    <source>
        <dbReference type="ARBA" id="ARBA00017242"/>
    </source>
</evidence>
<keyword evidence="19" id="KW-1185">Reference proteome</keyword>
<reference evidence="18 19" key="1">
    <citation type="submission" date="2012-11" db="EMBL/GenBank/DDBJ databases">
        <title>Whole genome sequence of Acidisphaera rubrifaciens HS-AP3.</title>
        <authorList>
            <person name="Azuma Y."/>
            <person name="Higashiura N."/>
            <person name="Hirakawa H."/>
            <person name="Matsushita K."/>
        </authorList>
    </citation>
    <scope>NUCLEOTIDE SEQUENCE [LARGE SCALE GENOMIC DNA]</scope>
    <source>
        <strain evidence="18 19">HS-AP3</strain>
    </source>
</reference>
<dbReference type="AlphaFoldDB" id="A0A0D6PC72"/>
<evidence type="ECO:0000313" key="19">
    <source>
        <dbReference type="Proteomes" id="UP000032680"/>
    </source>
</evidence>
<dbReference type="InterPro" id="IPR004549">
    <property type="entry name" value="Acetyl_CoA_COase_biotin_COase"/>
</dbReference>
<comment type="function">
    <text evidence="1 15">This protein is a component of the acetyl coenzyme A carboxylase complex; first, biotin carboxylase catalyzes the carboxylation of the carrier protein and then the transcarboxylase transfers the carboxyl group to form malonyl-CoA.</text>
</comment>
<dbReference type="Gene3D" id="3.30.470.20">
    <property type="entry name" value="ATP-grasp fold, B domain"/>
    <property type="match status" value="1"/>
</dbReference>
<keyword evidence="15" id="KW-0276">Fatty acid metabolism</keyword>
<proteinExistence type="predicted"/>
<comment type="pathway">
    <text evidence="2 15">Lipid metabolism; malonyl-CoA biosynthesis; malonyl-CoA from acetyl-CoA: step 1/1.</text>
</comment>
<evidence type="ECO:0000256" key="2">
    <source>
        <dbReference type="ARBA" id="ARBA00004956"/>
    </source>
</evidence>
<dbReference type="InterPro" id="IPR011054">
    <property type="entry name" value="Rudment_hybrid_motif"/>
</dbReference>
<dbReference type="PANTHER" id="PTHR48095">
    <property type="entry name" value="PYRUVATE CARBOXYLASE SUBUNIT A"/>
    <property type="match status" value="1"/>
</dbReference>
<evidence type="ECO:0000256" key="15">
    <source>
        <dbReference type="RuleBase" id="RU365063"/>
    </source>
</evidence>
<evidence type="ECO:0000256" key="9">
    <source>
        <dbReference type="ARBA" id="ARBA00022840"/>
    </source>
</evidence>
<dbReference type="NCBIfam" id="TIGR00514">
    <property type="entry name" value="accC"/>
    <property type="match status" value="1"/>
</dbReference>
<evidence type="ECO:0000256" key="14">
    <source>
        <dbReference type="PROSITE-ProRule" id="PRU00409"/>
    </source>
</evidence>
<evidence type="ECO:0000256" key="8">
    <source>
        <dbReference type="ARBA" id="ARBA00022741"/>
    </source>
</evidence>
<evidence type="ECO:0000256" key="10">
    <source>
        <dbReference type="ARBA" id="ARBA00022842"/>
    </source>
</evidence>
<protein>
    <recommendedName>
        <fullName evidence="5 15">Biotin carboxylase</fullName>
        <ecNumber evidence="4 15">6.3.4.14</ecNumber>
    </recommendedName>
    <alternativeName>
        <fullName evidence="12 15">Acetyl-coenzyme A carboxylase biotin carboxylase subunit A</fullName>
    </alternativeName>
</protein>
<keyword evidence="11 15" id="KW-0092">Biotin</keyword>
<dbReference type="InterPro" id="IPR016185">
    <property type="entry name" value="PreATP-grasp_dom_sf"/>
</dbReference>
<dbReference type="SUPFAM" id="SSF51246">
    <property type="entry name" value="Rudiment single hybrid motif"/>
    <property type="match status" value="1"/>
</dbReference>
<dbReference type="FunFam" id="3.40.50.20:FF:000010">
    <property type="entry name" value="Propionyl-CoA carboxylase subunit alpha"/>
    <property type="match status" value="1"/>
</dbReference>
<keyword evidence="10" id="KW-0460">Magnesium</keyword>
<dbReference type="InterPro" id="IPR011764">
    <property type="entry name" value="Biotin_carboxylation_dom"/>
</dbReference>
<keyword evidence="15" id="KW-0444">Lipid biosynthesis</keyword>
<dbReference type="PROSITE" id="PS00866">
    <property type="entry name" value="CPSASE_1"/>
    <property type="match status" value="1"/>
</dbReference>
<dbReference type="PROSITE" id="PS50979">
    <property type="entry name" value="BC"/>
    <property type="match status" value="1"/>
</dbReference>
<evidence type="ECO:0000256" key="12">
    <source>
        <dbReference type="ARBA" id="ARBA00033786"/>
    </source>
</evidence>
<gene>
    <name evidence="18" type="ORF">Asru_0884_03</name>
</gene>
<evidence type="ECO:0000256" key="3">
    <source>
        <dbReference type="ARBA" id="ARBA00011750"/>
    </source>
</evidence>
<evidence type="ECO:0000256" key="13">
    <source>
        <dbReference type="ARBA" id="ARBA00048600"/>
    </source>
</evidence>
<dbReference type="SMART" id="SM00878">
    <property type="entry name" value="Biotin_carb_C"/>
    <property type="match status" value="1"/>
</dbReference>
<dbReference type="Proteomes" id="UP000032680">
    <property type="component" value="Unassembled WGS sequence"/>
</dbReference>
<dbReference type="SUPFAM" id="SSF56059">
    <property type="entry name" value="Glutathione synthetase ATP-binding domain-like"/>
    <property type="match status" value="1"/>
</dbReference>
<evidence type="ECO:0000256" key="1">
    <source>
        <dbReference type="ARBA" id="ARBA00003761"/>
    </source>
</evidence>
<comment type="catalytic activity">
    <reaction evidence="13 15">
        <text>N(6)-biotinyl-L-lysyl-[protein] + hydrogencarbonate + ATP = N(6)-carboxybiotinyl-L-lysyl-[protein] + ADP + phosphate + H(+)</text>
        <dbReference type="Rhea" id="RHEA:13501"/>
        <dbReference type="Rhea" id="RHEA-COMP:10505"/>
        <dbReference type="Rhea" id="RHEA-COMP:10506"/>
        <dbReference type="ChEBI" id="CHEBI:15378"/>
        <dbReference type="ChEBI" id="CHEBI:17544"/>
        <dbReference type="ChEBI" id="CHEBI:30616"/>
        <dbReference type="ChEBI" id="CHEBI:43474"/>
        <dbReference type="ChEBI" id="CHEBI:83144"/>
        <dbReference type="ChEBI" id="CHEBI:83145"/>
        <dbReference type="ChEBI" id="CHEBI:456216"/>
        <dbReference type="EC" id="6.3.4.14"/>
    </reaction>
</comment>
<dbReference type="FunFam" id="3.30.1490.20:FF:000018">
    <property type="entry name" value="Biotin carboxylase"/>
    <property type="match status" value="1"/>
</dbReference>
<dbReference type="GO" id="GO:0005524">
    <property type="term" value="F:ATP binding"/>
    <property type="evidence" value="ECO:0007669"/>
    <property type="project" value="UniProtKB-UniRule"/>
</dbReference>
<evidence type="ECO:0000256" key="11">
    <source>
        <dbReference type="ARBA" id="ARBA00023267"/>
    </source>
</evidence>
<dbReference type="InterPro" id="IPR005481">
    <property type="entry name" value="BC-like_N"/>
</dbReference>
<dbReference type="GO" id="GO:0006633">
    <property type="term" value="P:fatty acid biosynthetic process"/>
    <property type="evidence" value="ECO:0007669"/>
    <property type="project" value="UniProtKB-KW"/>
</dbReference>
<keyword evidence="7" id="KW-0479">Metal-binding</keyword>
<dbReference type="OrthoDB" id="9763189at2"/>
<dbReference type="InterPro" id="IPR005482">
    <property type="entry name" value="Biotin_COase_C"/>
</dbReference>
<dbReference type="GO" id="GO:0004075">
    <property type="term" value="F:biotin carboxylase activity"/>
    <property type="evidence" value="ECO:0007669"/>
    <property type="project" value="UniProtKB-EC"/>
</dbReference>
<comment type="caution">
    <text evidence="18">The sequence shown here is derived from an EMBL/GenBank/DDBJ whole genome shotgun (WGS) entry which is preliminary data.</text>
</comment>
<dbReference type="SUPFAM" id="SSF52440">
    <property type="entry name" value="PreATP-grasp domain"/>
    <property type="match status" value="1"/>
</dbReference>
<dbReference type="EC" id="6.3.4.14" evidence="4 15"/>
<dbReference type="PROSITE" id="PS00867">
    <property type="entry name" value="CPSASE_2"/>
    <property type="match status" value="1"/>
</dbReference>
<keyword evidence="9 14" id="KW-0067">ATP-binding</keyword>
<dbReference type="PANTHER" id="PTHR48095:SF2">
    <property type="entry name" value="BIOTIN CARBOXYLASE, CHLOROPLASTIC"/>
    <property type="match status" value="1"/>
</dbReference>
<organism evidence="18 19">
    <name type="scientific">Acidisphaera rubrifaciens HS-AP3</name>
    <dbReference type="NCBI Taxonomy" id="1231350"/>
    <lineage>
        <taxon>Bacteria</taxon>
        <taxon>Pseudomonadati</taxon>
        <taxon>Pseudomonadota</taxon>
        <taxon>Alphaproteobacteria</taxon>
        <taxon>Acetobacterales</taxon>
        <taxon>Acetobacteraceae</taxon>
        <taxon>Acidisphaera</taxon>
    </lineage>
</organism>
<dbReference type="Pfam" id="PF02785">
    <property type="entry name" value="Biotin_carb_C"/>
    <property type="match status" value="1"/>
</dbReference>
<keyword evidence="15" id="KW-0443">Lipid metabolism</keyword>
<evidence type="ECO:0000259" key="16">
    <source>
        <dbReference type="PROSITE" id="PS50975"/>
    </source>
</evidence>
<dbReference type="Pfam" id="PF00289">
    <property type="entry name" value="Biotin_carb_N"/>
    <property type="match status" value="1"/>
</dbReference>
<evidence type="ECO:0000313" key="18">
    <source>
        <dbReference type="EMBL" id="GAN78459.1"/>
    </source>
</evidence>
<accession>A0A0D6PC72</accession>
<dbReference type="GO" id="GO:2001295">
    <property type="term" value="P:malonyl-CoA biosynthetic process"/>
    <property type="evidence" value="ECO:0007669"/>
    <property type="project" value="UniProtKB-UniPathway"/>
</dbReference>
<evidence type="ECO:0000256" key="7">
    <source>
        <dbReference type="ARBA" id="ARBA00022723"/>
    </source>
</evidence>
<evidence type="ECO:0000256" key="6">
    <source>
        <dbReference type="ARBA" id="ARBA00022598"/>
    </source>
</evidence>
<dbReference type="RefSeq" id="WP_048863139.1">
    <property type="nucleotide sequence ID" value="NZ_BANB01000881.1"/>
</dbReference>
<evidence type="ECO:0000259" key="17">
    <source>
        <dbReference type="PROSITE" id="PS50979"/>
    </source>
</evidence>
<dbReference type="EMBL" id="BANB01000881">
    <property type="protein sequence ID" value="GAN78459.1"/>
    <property type="molecule type" value="Genomic_DNA"/>
</dbReference>
<dbReference type="NCBIfam" id="NF006367">
    <property type="entry name" value="PRK08591.1"/>
    <property type="match status" value="1"/>
</dbReference>
<dbReference type="InterPro" id="IPR005479">
    <property type="entry name" value="CPAse_ATP-bd"/>
</dbReference>
<comment type="subunit">
    <text evidence="3 15">Acetyl-CoA carboxylase is a heterohexamer of biotin carboxyl carrier protein, biotin carboxylase and the two subunits of carboxyl transferase in a 2:2 complex.</text>
</comment>
<feature type="domain" description="ATP-grasp" evidence="16">
    <location>
        <begin position="120"/>
        <end position="316"/>
    </location>
</feature>
<name>A0A0D6PC72_9PROT</name>